<dbReference type="OrthoDB" id="9922773at2759"/>
<sequence length="266" mass="30401">MESSKTLCSQCMRFPRANEHFKRCDRCTVVIYCSRQCQKIDWPDHKASCTDAERQRKFVSKCVRGIIFVDKFGESLSLAVSEEYYDTFITAPNKSKMWVALFHLSISPNEIEDEVALKSLDVPLSFLLKKPMVGSLMITEITDASNLEAPSVDDSTLQHWQDVRDEMDDSGLAESHVVLVLFVYMGDIIQSFVKTIHMEDLDNVRINRGTEDRNSWHKKESTMNSGLSRLNTDIIPKSDGKFNFPLGDDDKRMMREEGLRLAISGQ</sequence>
<evidence type="ECO:0000259" key="5">
    <source>
        <dbReference type="PROSITE" id="PS50865"/>
    </source>
</evidence>
<reference evidence="7" key="1">
    <citation type="journal article" date="2014" name="Proc. Natl. Acad. Sci. U.S.A.">
        <title>Extensive sampling of basidiomycete genomes demonstrates inadequacy of the white-rot/brown-rot paradigm for wood decay fungi.</title>
        <authorList>
            <person name="Riley R."/>
            <person name="Salamov A.A."/>
            <person name="Brown D.W."/>
            <person name="Nagy L.G."/>
            <person name="Floudas D."/>
            <person name="Held B.W."/>
            <person name="Levasseur A."/>
            <person name="Lombard V."/>
            <person name="Morin E."/>
            <person name="Otillar R."/>
            <person name="Lindquist E.A."/>
            <person name="Sun H."/>
            <person name="LaButti K.M."/>
            <person name="Schmutz J."/>
            <person name="Jabbour D."/>
            <person name="Luo H."/>
            <person name="Baker S.E."/>
            <person name="Pisabarro A.G."/>
            <person name="Walton J.D."/>
            <person name="Blanchette R.A."/>
            <person name="Henrissat B."/>
            <person name="Martin F."/>
            <person name="Cullen D."/>
            <person name="Hibbett D.S."/>
            <person name="Grigoriev I.V."/>
        </authorList>
    </citation>
    <scope>NUCLEOTIDE SEQUENCE [LARGE SCALE GENOMIC DNA]</scope>
    <source>
        <strain evidence="7">CBS 339.88</strain>
    </source>
</reference>
<accession>A0A067TFB3</accession>
<feature type="domain" description="MYND-type" evidence="5">
    <location>
        <begin position="8"/>
        <end position="49"/>
    </location>
</feature>
<keyword evidence="3" id="KW-0862">Zinc</keyword>
<evidence type="ECO:0000256" key="4">
    <source>
        <dbReference type="PROSITE-ProRule" id="PRU00134"/>
    </source>
</evidence>
<evidence type="ECO:0000256" key="1">
    <source>
        <dbReference type="ARBA" id="ARBA00022723"/>
    </source>
</evidence>
<gene>
    <name evidence="6" type="ORF">GALMADRAFT_410335</name>
</gene>
<dbReference type="HOGENOM" id="CLU_082783_0_0_1"/>
<dbReference type="EMBL" id="KL142376">
    <property type="protein sequence ID" value="KDR77673.1"/>
    <property type="molecule type" value="Genomic_DNA"/>
</dbReference>
<evidence type="ECO:0000256" key="2">
    <source>
        <dbReference type="ARBA" id="ARBA00022771"/>
    </source>
</evidence>
<dbReference type="PROSITE" id="PS01360">
    <property type="entry name" value="ZF_MYND_1"/>
    <property type="match status" value="1"/>
</dbReference>
<evidence type="ECO:0000313" key="7">
    <source>
        <dbReference type="Proteomes" id="UP000027222"/>
    </source>
</evidence>
<keyword evidence="1" id="KW-0479">Metal-binding</keyword>
<dbReference type="PROSITE" id="PS50865">
    <property type="entry name" value="ZF_MYND_2"/>
    <property type="match status" value="1"/>
</dbReference>
<dbReference type="Gene3D" id="6.10.140.2220">
    <property type="match status" value="1"/>
</dbReference>
<dbReference type="Pfam" id="PF01753">
    <property type="entry name" value="zf-MYND"/>
    <property type="match status" value="1"/>
</dbReference>
<keyword evidence="2 4" id="KW-0863">Zinc-finger</keyword>
<dbReference type="STRING" id="685588.A0A067TFB3"/>
<proteinExistence type="predicted"/>
<dbReference type="GO" id="GO:0008270">
    <property type="term" value="F:zinc ion binding"/>
    <property type="evidence" value="ECO:0007669"/>
    <property type="project" value="UniProtKB-KW"/>
</dbReference>
<name>A0A067TFB3_GALM3</name>
<organism evidence="6 7">
    <name type="scientific">Galerina marginata (strain CBS 339.88)</name>
    <dbReference type="NCBI Taxonomy" id="685588"/>
    <lineage>
        <taxon>Eukaryota</taxon>
        <taxon>Fungi</taxon>
        <taxon>Dikarya</taxon>
        <taxon>Basidiomycota</taxon>
        <taxon>Agaricomycotina</taxon>
        <taxon>Agaricomycetes</taxon>
        <taxon>Agaricomycetidae</taxon>
        <taxon>Agaricales</taxon>
        <taxon>Agaricineae</taxon>
        <taxon>Strophariaceae</taxon>
        <taxon>Galerina</taxon>
    </lineage>
</organism>
<evidence type="ECO:0000256" key="3">
    <source>
        <dbReference type="ARBA" id="ARBA00022833"/>
    </source>
</evidence>
<protein>
    <recommendedName>
        <fullName evidence="5">MYND-type domain-containing protein</fullName>
    </recommendedName>
</protein>
<keyword evidence="7" id="KW-1185">Reference proteome</keyword>
<dbReference type="SUPFAM" id="SSF144232">
    <property type="entry name" value="HIT/MYND zinc finger-like"/>
    <property type="match status" value="1"/>
</dbReference>
<dbReference type="InterPro" id="IPR002893">
    <property type="entry name" value="Znf_MYND"/>
</dbReference>
<dbReference type="AlphaFoldDB" id="A0A067TFB3"/>
<evidence type="ECO:0000313" key="6">
    <source>
        <dbReference type="EMBL" id="KDR77673.1"/>
    </source>
</evidence>
<dbReference type="Proteomes" id="UP000027222">
    <property type="component" value="Unassembled WGS sequence"/>
</dbReference>